<dbReference type="EMBL" id="JASNFN010000002">
    <property type="protein sequence ID" value="MDP5181613.1"/>
    <property type="molecule type" value="Genomic_DNA"/>
</dbReference>
<name>A0ABT9I7S8_9ACTN</name>
<evidence type="ECO:0000313" key="3">
    <source>
        <dbReference type="Proteomes" id="UP001233673"/>
    </source>
</evidence>
<keyword evidence="1" id="KW-0472">Membrane</keyword>
<keyword evidence="1" id="KW-0812">Transmembrane</keyword>
<evidence type="ECO:0000313" key="2">
    <source>
        <dbReference type="EMBL" id="MDP5181613.1"/>
    </source>
</evidence>
<sequence length="158" mass="16154">MSTPPTRSRVFAALVGGAATALYYATPDLIASRTARGWAKAAITAVSFAASAPDLLAARVAAREVRDEVHPAEVFRSLPARGKAALVGVAATALAGSVAGVRAGERWAFRRGQARAAAGKRWPHAGPALLYGALASTLWLAPPPPSTTDAGSEDRSPA</sequence>
<gene>
    <name evidence="2" type="ORF">QOZ88_03100</name>
</gene>
<keyword evidence="3" id="KW-1185">Reference proteome</keyword>
<accession>A0ABT9I7S8</accession>
<keyword evidence="1" id="KW-1133">Transmembrane helix</keyword>
<evidence type="ECO:0008006" key="4">
    <source>
        <dbReference type="Google" id="ProtNLM"/>
    </source>
</evidence>
<dbReference type="RefSeq" id="WP_305998331.1">
    <property type="nucleotide sequence ID" value="NZ_JASNFN010000002.1"/>
</dbReference>
<feature type="transmembrane region" description="Helical" evidence="1">
    <location>
        <begin position="6"/>
        <end position="25"/>
    </location>
</feature>
<protein>
    <recommendedName>
        <fullName evidence="4">Peptidase S9</fullName>
    </recommendedName>
</protein>
<evidence type="ECO:0000256" key="1">
    <source>
        <dbReference type="SAM" id="Phobius"/>
    </source>
</evidence>
<reference evidence="3" key="1">
    <citation type="submission" date="2023-05" db="EMBL/GenBank/DDBJ databases">
        <title>Draft genome of Pseudofrankia sp. BMG5.37.</title>
        <authorList>
            <person name="Gtari M."/>
            <person name="Ghodhbane F."/>
            <person name="Sbissi I."/>
        </authorList>
    </citation>
    <scope>NUCLEOTIDE SEQUENCE [LARGE SCALE GENOMIC DNA]</scope>
    <source>
        <strain evidence="3">BMG 814</strain>
    </source>
</reference>
<dbReference type="Proteomes" id="UP001233673">
    <property type="component" value="Unassembled WGS sequence"/>
</dbReference>
<organism evidence="2 3">
    <name type="scientific">Blastococcus carthaginiensis</name>
    <dbReference type="NCBI Taxonomy" id="3050034"/>
    <lineage>
        <taxon>Bacteria</taxon>
        <taxon>Bacillati</taxon>
        <taxon>Actinomycetota</taxon>
        <taxon>Actinomycetes</taxon>
        <taxon>Geodermatophilales</taxon>
        <taxon>Geodermatophilaceae</taxon>
        <taxon>Blastococcus</taxon>
    </lineage>
</organism>
<comment type="caution">
    <text evidence="2">The sequence shown here is derived from an EMBL/GenBank/DDBJ whole genome shotgun (WGS) entry which is preliminary data.</text>
</comment>
<proteinExistence type="predicted"/>